<dbReference type="SMART" id="SM00387">
    <property type="entry name" value="HATPase_c"/>
    <property type="match status" value="1"/>
</dbReference>
<dbReference type="InterPro" id="IPR003661">
    <property type="entry name" value="HisK_dim/P_dom"/>
</dbReference>
<dbReference type="InterPro" id="IPR005467">
    <property type="entry name" value="His_kinase_dom"/>
</dbReference>
<keyword evidence="11 12" id="KW-0472">Membrane</keyword>
<evidence type="ECO:0000256" key="4">
    <source>
        <dbReference type="ARBA" id="ARBA00022475"/>
    </source>
</evidence>
<sequence>MILQNSEGDRLRGLSKDMSFQSKILSVLLTIIILLSGFSLFLVQKIDSINSVSTMIKDENIPEMVWLSHWEKELMIKEFIVGDYLSGNSPTLSSNLFENPQHEEEQIEGEIPDTLLSYKRELDLLDFMIVNNAQYLILFGEVGEAKTYIEQDYFPQLYIMKQKISDKLKETINSLNNHTDKFSVIIEQSLWLLLTLTVLSVTISIIAAYRISASLTRPVEAMVSKVDRIANGEYGLTIEGKSQIELEHLTSSINQMSIKLEESFLTILSDKTYREQILDSLPVGIIVLDYKTSLMSLNTSGKALLQIDESRLNNKEIHCNENQEFWNLISTQQLCKNKKVSYETVKGKSEFLFSHSELLDQDKTGIGRIFYFIDITENAELEKRMHQSEKLALVGEIAAGAAHEIRNPLAVIHGFLSLMNQTFSEKDREQFHLALLIKEIDRINLIVEEMLLQAKPGAPVLREVSVINIFNEVLPLMEHLFDHEEVKFITDFDDQRLYVDSKQIKQAIYNLIRNSLDAMDGKGTINIYSKTTPQRYQLYIKDSGPGIQDHMKTSLFEPFSSSKESGTGLGLTIVQRIVENHGGEIAVFETSEKGTTFIITLPIKL</sequence>
<dbReference type="SMART" id="SM00388">
    <property type="entry name" value="HisKA"/>
    <property type="match status" value="1"/>
</dbReference>
<dbReference type="CDD" id="cd00075">
    <property type="entry name" value="HATPase"/>
    <property type="match status" value="1"/>
</dbReference>
<evidence type="ECO:0000256" key="8">
    <source>
        <dbReference type="ARBA" id="ARBA00022777"/>
    </source>
</evidence>
<evidence type="ECO:0000256" key="12">
    <source>
        <dbReference type="SAM" id="Phobius"/>
    </source>
</evidence>
<comment type="subcellular location">
    <subcellularLocation>
        <location evidence="2">Cell membrane</location>
        <topology evidence="2">Multi-pass membrane protein</topology>
    </subcellularLocation>
</comment>
<keyword evidence="5" id="KW-0597">Phosphoprotein</keyword>
<protein>
    <recommendedName>
        <fullName evidence="3">histidine kinase</fullName>
        <ecNumber evidence="3">2.7.13.3</ecNumber>
    </recommendedName>
</protein>
<dbReference type="PROSITE" id="PS50109">
    <property type="entry name" value="HIS_KIN"/>
    <property type="match status" value="1"/>
</dbReference>
<evidence type="ECO:0000256" key="10">
    <source>
        <dbReference type="ARBA" id="ARBA00023012"/>
    </source>
</evidence>
<dbReference type="EMBL" id="FNJU01000008">
    <property type="protein sequence ID" value="SDP82869.1"/>
    <property type="molecule type" value="Genomic_DNA"/>
</dbReference>
<accession>A0A1H0VWE6</accession>
<proteinExistence type="predicted"/>
<dbReference type="Gene3D" id="6.10.340.10">
    <property type="match status" value="1"/>
</dbReference>
<gene>
    <name evidence="15" type="ORF">SAMN05216565_10824</name>
</gene>
<evidence type="ECO:0000313" key="16">
    <source>
        <dbReference type="Proteomes" id="UP000199159"/>
    </source>
</evidence>
<comment type="catalytic activity">
    <reaction evidence="1">
        <text>ATP + protein L-histidine = ADP + protein N-phospho-L-histidine.</text>
        <dbReference type="EC" id="2.7.13.3"/>
    </reaction>
</comment>
<feature type="domain" description="Histidine kinase" evidence="13">
    <location>
        <begin position="400"/>
        <end position="605"/>
    </location>
</feature>
<dbReference type="PANTHER" id="PTHR43065:SF10">
    <property type="entry name" value="PEROXIDE STRESS-ACTIVATED HISTIDINE KINASE MAK3"/>
    <property type="match status" value="1"/>
</dbReference>
<keyword evidence="9" id="KW-0067">ATP-binding</keyword>
<dbReference type="GO" id="GO:0000155">
    <property type="term" value="F:phosphorelay sensor kinase activity"/>
    <property type="evidence" value="ECO:0007669"/>
    <property type="project" value="InterPro"/>
</dbReference>
<dbReference type="PRINTS" id="PR00344">
    <property type="entry name" value="BCTRLSENSOR"/>
</dbReference>
<evidence type="ECO:0000256" key="2">
    <source>
        <dbReference type="ARBA" id="ARBA00004651"/>
    </source>
</evidence>
<dbReference type="EC" id="2.7.13.3" evidence="3"/>
<dbReference type="CDD" id="cd06225">
    <property type="entry name" value="HAMP"/>
    <property type="match status" value="1"/>
</dbReference>
<name>A0A1H0VWE6_9BACI</name>
<feature type="transmembrane region" description="Helical" evidence="12">
    <location>
        <begin position="190"/>
        <end position="209"/>
    </location>
</feature>
<dbReference type="CDD" id="cd00082">
    <property type="entry name" value="HisKA"/>
    <property type="match status" value="1"/>
</dbReference>
<dbReference type="Pfam" id="PF02518">
    <property type="entry name" value="HATPase_c"/>
    <property type="match status" value="1"/>
</dbReference>
<keyword evidence="12" id="KW-1133">Transmembrane helix</keyword>
<evidence type="ECO:0000256" key="6">
    <source>
        <dbReference type="ARBA" id="ARBA00022679"/>
    </source>
</evidence>
<keyword evidence="6" id="KW-0808">Transferase</keyword>
<dbReference type="Pfam" id="PF00512">
    <property type="entry name" value="HisKA"/>
    <property type="match status" value="1"/>
</dbReference>
<dbReference type="Gene3D" id="3.30.565.10">
    <property type="entry name" value="Histidine kinase-like ATPase, C-terminal domain"/>
    <property type="match status" value="1"/>
</dbReference>
<dbReference type="InterPro" id="IPR036890">
    <property type="entry name" value="HATPase_C_sf"/>
</dbReference>
<dbReference type="InterPro" id="IPR003594">
    <property type="entry name" value="HATPase_dom"/>
</dbReference>
<reference evidence="16" key="1">
    <citation type="submission" date="2016-10" db="EMBL/GenBank/DDBJ databases">
        <authorList>
            <person name="Varghese N."/>
            <person name="Submissions S."/>
        </authorList>
    </citation>
    <scope>NUCLEOTIDE SEQUENCE [LARGE SCALE GENOMIC DNA]</scope>
    <source>
        <strain evidence="16">IBRC-M10078</strain>
    </source>
</reference>
<feature type="domain" description="HAMP" evidence="14">
    <location>
        <begin position="213"/>
        <end position="265"/>
    </location>
</feature>
<keyword evidence="12" id="KW-0812">Transmembrane</keyword>
<keyword evidence="10" id="KW-0902">Two-component regulatory system</keyword>
<dbReference type="GO" id="GO:0005886">
    <property type="term" value="C:plasma membrane"/>
    <property type="evidence" value="ECO:0007669"/>
    <property type="project" value="UniProtKB-SubCell"/>
</dbReference>
<dbReference type="SMART" id="SM00304">
    <property type="entry name" value="HAMP"/>
    <property type="match status" value="1"/>
</dbReference>
<dbReference type="SUPFAM" id="SSF55874">
    <property type="entry name" value="ATPase domain of HSP90 chaperone/DNA topoisomerase II/histidine kinase"/>
    <property type="match status" value="1"/>
</dbReference>
<evidence type="ECO:0000313" key="15">
    <source>
        <dbReference type="EMBL" id="SDP82869.1"/>
    </source>
</evidence>
<evidence type="ECO:0000256" key="9">
    <source>
        <dbReference type="ARBA" id="ARBA00022840"/>
    </source>
</evidence>
<dbReference type="SUPFAM" id="SSF158472">
    <property type="entry name" value="HAMP domain-like"/>
    <property type="match status" value="1"/>
</dbReference>
<dbReference type="GO" id="GO:0005524">
    <property type="term" value="F:ATP binding"/>
    <property type="evidence" value="ECO:0007669"/>
    <property type="project" value="UniProtKB-KW"/>
</dbReference>
<keyword evidence="16" id="KW-1185">Reference proteome</keyword>
<evidence type="ECO:0000256" key="1">
    <source>
        <dbReference type="ARBA" id="ARBA00000085"/>
    </source>
</evidence>
<dbReference type="STRING" id="930152.SAMN05216565_10824"/>
<feature type="transmembrane region" description="Helical" evidence="12">
    <location>
        <begin position="24"/>
        <end position="43"/>
    </location>
</feature>
<dbReference type="InterPro" id="IPR036097">
    <property type="entry name" value="HisK_dim/P_sf"/>
</dbReference>
<evidence type="ECO:0000256" key="7">
    <source>
        <dbReference type="ARBA" id="ARBA00022741"/>
    </source>
</evidence>
<dbReference type="Gene3D" id="1.10.287.130">
    <property type="match status" value="1"/>
</dbReference>
<dbReference type="InterPro" id="IPR004358">
    <property type="entry name" value="Sig_transdc_His_kin-like_C"/>
</dbReference>
<dbReference type="SUPFAM" id="SSF47384">
    <property type="entry name" value="Homodimeric domain of signal transducing histidine kinase"/>
    <property type="match status" value="1"/>
</dbReference>
<keyword evidence="7" id="KW-0547">Nucleotide-binding</keyword>
<evidence type="ECO:0000259" key="13">
    <source>
        <dbReference type="PROSITE" id="PS50109"/>
    </source>
</evidence>
<dbReference type="Pfam" id="PF00672">
    <property type="entry name" value="HAMP"/>
    <property type="match status" value="1"/>
</dbReference>
<dbReference type="Proteomes" id="UP000199159">
    <property type="component" value="Unassembled WGS sequence"/>
</dbReference>
<evidence type="ECO:0000256" key="11">
    <source>
        <dbReference type="ARBA" id="ARBA00023136"/>
    </source>
</evidence>
<keyword evidence="4" id="KW-1003">Cell membrane</keyword>
<organism evidence="15 16">
    <name type="scientific">Litchfieldia salsa</name>
    <dbReference type="NCBI Taxonomy" id="930152"/>
    <lineage>
        <taxon>Bacteria</taxon>
        <taxon>Bacillati</taxon>
        <taxon>Bacillota</taxon>
        <taxon>Bacilli</taxon>
        <taxon>Bacillales</taxon>
        <taxon>Bacillaceae</taxon>
        <taxon>Litchfieldia</taxon>
    </lineage>
</organism>
<evidence type="ECO:0000256" key="5">
    <source>
        <dbReference type="ARBA" id="ARBA00022553"/>
    </source>
</evidence>
<dbReference type="AlphaFoldDB" id="A0A1H0VWE6"/>
<dbReference type="PROSITE" id="PS50885">
    <property type="entry name" value="HAMP"/>
    <property type="match status" value="1"/>
</dbReference>
<evidence type="ECO:0000259" key="14">
    <source>
        <dbReference type="PROSITE" id="PS50885"/>
    </source>
</evidence>
<dbReference type="InterPro" id="IPR003660">
    <property type="entry name" value="HAMP_dom"/>
</dbReference>
<dbReference type="RefSeq" id="WP_238457282.1">
    <property type="nucleotide sequence ID" value="NZ_FNJU01000008.1"/>
</dbReference>
<evidence type="ECO:0000256" key="3">
    <source>
        <dbReference type="ARBA" id="ARBA00012438"/>
    </source>
</evidence>
<dbReference type="Gene3D" id="3.30.450.20">
    <property type="entry name" value="PAS domain"/>
    <property type="match status" value="1"/>
</dbReference>
<keyword evidence="8 15" id="KW-0418">Kinase</keyword>
<dbReference type="PANTHER" id="PTHR43065">
    <property type="entry name" value="SENSOR HISTIDINE KINASE"/>
    <property type="match status" value="1"/>
</dbReference>